<proteinExistence type="predicted"/>
<evidence type="ECO:0000313" key="2">
    <source>
        <dbReference type="Proteomes" id="UP001249822"/>
    </source>
</evidence>
<organism evidence="1 2">
    <name type="scientific">Klebsiella michiganensis</name>
    <dbReference type="NCBI Taxonomy" id="1134687"/>
    <lineage>
        <taxon>Bacteria</taxon>
        <taxon>Pseudomonadati</taxon>
        <taxon>Pseudomonadota</taxon>
        <taxon>Gammaproteobacteria</taxon>
        <taxon>Enterobacterales</taxon>
        <taxon>Enterobacteriaceae</taxon>
        <taxon>Klebsiella/Raoultella group</taxon>
        <taxon>Klebsiella</taxon>
    </lineage>
</organism>
<accession>A0AB35PUS5</accession>
<dbReference type="EMBL" id="JAQSKY010000010">
    <property type="protein sequence ID" value="MDS7900134.1"/>
    <property type="molecule type" value="Genomic_DNA"/>
</dbReference>
<dbReference type="AlphaFoldDB" id="A0AB35PUS5"/>
<sequence length="75" mass="8647">MMRKVIVFFNGAEPYTVTVGLHLREIRLQYPDGAVTDLPILVVQVPNNARREEYYIASDRDLDDQEVIEAISLLR</sequence>
<reference evidence="1" key="1">
    <citation type="journal article" date="2023" name="Front. Microbiol.">
        <title>Genomic characterization of carbapenem-resistant Klebsiella oxytoca complex in China: a multi-center study.</title>
        <authorList>
            <person name="Wan W."/>
            <person name="Yang X."/>
            <person name="Yu H."/>
            <person name="Wang M."/>
            <person name="Jia W."/>
            <person name="Huang B."/>
            <person name="Qu F."/>
            <person name="Shan B."/>
            <person name="Tang Y.W."/>
            <person name="Chen L."/>
            <person name="Du H."/>
        </authorList>
    </citation>
    <scope>NUCLEOTIDE SEQUENCE</scope>
    <source>
        <strain evidence="1">HD1688</strain>
    </source>
</reference>
<evidence type="ECO:0000313" key="1">
    <source>
        <dbReference type="EMBL" id="MDS7900134.1"/>
    </source>
</evidence>
<gene>
    <name evidence="1" type="ORF">PTQ40_14225</name>
</gene>
<protein>
    <submittedName>
        <fullName evidence="1">Uncharacterized protein</fullName>
    </submittedName>
</protein>
<name>A0AB35PUS5_9ENTR</name>
<reference evidence="1" key="2">
    <citation type="submission" date="2023-01" db="EMBL/GenBank/DDBJ databases">
        <authorList>
            <person name="Du H."/>
            <person name="Wan W."/>
        </authorList>
    </citation>
    <scope>NUCLEOTIDE SEQUENCE</scope>
    <source>
        <strain evidence="1">HD1688</strain>
    </source>
</reference>
<comment type="caution">
    <text evidence="1">The sequence shown here is derived from an EMBL/GenBank/DDBJ whole genome shotgun (WGS) entry which is preliminary data.</text>
</comment>
<dbReference type="Proteomes" id="UP001249822">
    <property type="component" value="Unassembled WGS sequence"/>
</dbReference>
<dbReference type="RefSeq" id="WP_133124697.1">
    <property type="nucleotide sequence ID" value="NZ_CP072119.1"/>
</dbReference>